<name>A0A8T2Q3Y1_CERRI</name>
<dbReference type="Pfam" id="PF03556">
    <property type="entry name" value="Cullin_binding"/>
    <property type="match status" value="1"/>
</dbReference>
<proteinExistence type="predicted"/>
<dbReference type="GO" id="GO:0032182">
    <property type="term" value="F:ubiquitin-like protein binding"/>
    <property type="evidence" value="ECO:0007669"/>
    <property type="project" value="TreeGrafter"/>
</dbReference>
<dbReference type="Gene3D" id="1.10.238.200">
    <property type="entry name" value="Cullin, PONY binding domain"/>
    <property type="match status" value="1"/>
</dbReference>
<accession>A0A8T2Q3Y1</accession>
<dbReference type="AlphaFoldDB" id="A0A8T2Q3Y1"/>
<comment type="function">
    <text evidence="1">Neddylation of cullins play an essential role in the regulation of SCF-type complexes activity.</text>
</comment>
<dbReference type="EMBL" id="CM035443">
    <property type="protein sequence ID" value="KAH7278642.1"/>
    <property type="molecule type" value="Genomic_DNA"/>
</dbReference>
<sequence>MTTLSLPGRTCGDSSMWEIYLEYADITTSEESRGRVKARLSSLSAFAESQSLTGTAALEGLRRLKADIRWELVAAARFALFYGFVFFMCRERGQKSLAVKTAVEAWQFSLTGRFKLLDQWCSFVKRHQRHTISEDTWKQLLVFCERINDDFSNYDWEGAWPALIDDFVESIYRKSVPCGCEVDSNEEVEMIVVELENETCPTLEAPSRSKKRLSDYQAEASDLESVNSIAFRLAEMPSPLSSKRLCTSQKTVGEIESNTDTVTLQGTSSVFNGNPSNQQAHSHV</sequence>
<evidence type="ECO:0000313" key="5">
    <source>
        <dbReference type="Proteomes" id="UP000825935"/>
    </source>
</evidence>
<comment type="caution">
    <text evidence="4">The sequence shown here is derived from an EMBL/GenBank/DDBJ whole genome shotgun (WGS) entry which is preliminary data.</text>
</comment>
<dbReference type="GO" id="GO:0000151">
    <property type="term" value="C:ubiquitin ligase complex"/>
    <property type="evidence" value="ECO:0007669"/>
    <property type="project" value="TreeGrafter"/>
</dbReference>
<dbReference type="PANTHER" id="PTHR12281">
    <property type="entry name" value="RP42 RELATED"/>
    <property type="match status" value="1"/>
</dbReference>
<evidence type="ECO:0000256" key="1">
    <source>
        <dbReference type="RuleBase" id="RU410713"/>
    </source>
</evidence>
<keyword evidence="5" id="KW-1185">Reference proteome</keyword>
<dbReference type="PANTHER" id="PTHR12281:SF31">
    <property type="entry name" value="DCN1-LIKE PROTEIN 3"/>
    <property type="match status" value="1"/>
</dbReference>
<evidence type="ECO:0000259" key="3">
    <source>
        <dbReference type="PROSITE" id="PS51229"/>
    </source>
</evidence>
<gene>
    <name evidence="4" type="ORF">KP509_38G050300</name>
</gene>
<protein>
    <recommendedName>
        <fullName evidence="1">Defective in cullin neddylation protein</fullName>
    </recommendedName>
</protein>
<dbReference type="GO" id="GO:0097602">
    <property type="term" value="F:cullin family protein binding"/>
    <property type="evidence" value="ECO:0007669"/>
    <property type="project" value="TreeGrafter"/>
</dbReference>
<evidence type="ECO:0000313" key="4">
    <source>
        <dbReference type="EMBL" id="KAH7278642.1"/>
    </source>
</evidence>
<feature type="domain" description="DCUN1" evidence="3">
    <location>
        <begin position="1"/>
        <end position="172"/>
    </location>
</feature>
<dbReference type="GO" id="GO:0005886">
    <property type="term" value="C:plasma membrane"/>
    <property type="evidence" value="ECO:0007669"/>
    <property type="project" value="UniProtKB-ARBA"/>
</dbReference>
<dbReference type="FunFam" id="1.10.238.200:FF:000003">
    <property type="entry name" value="DCN1-like protein 3"/>
    <property type="match status" value="1"/>
</dbReference>
<dbReference type="InterPro" id="IPR042460">
    <property type="entry name" value="DCN1-like_PONY"/>
</dbReference>
<feature type="region of interest" description="Disordered" evidence="2">
    <location>
        <begin position="265"/>
        <end position="284"/>
    </location>
</feature>
<evidence type="ECO:0000256" key="2">
    <source>
        <dbReference type="SAM" id="MobiDB-lite"/>
    </source>
</evidence>
<reference evidence="4" key="1">
    <citation type="submission" date="2021-08" db="EMBL/GenBank/DDBJ databases">
        <title>WGS assembly of Ceratopteris richardii.</title>
        <authorList>
            <person name="Marchant D.B."/>
            <person name="Chen G."/>
            <person name="Jenkins J."/>
            <person name="Shu S."/>
            <person name="Leebens-Mack J."/>
            <person name="Grimwood J."/>
            <person name="Schmutz J."/>
            <person name="Soltis P."/>
            <person name="Soltis D."/>
            <person name="Chen Z.-H."/>
        </authorList>
    </citation>
    <scope>NUCLEOTIDE SEQUENCE</scope>
    <source>
        <strain evidence="4">Whitten #5841</strain>
        <tissue evidence="4">Leaf</tissue>
    </source>
</reference>
<organism evidence="4 5">
    <name type="scientific">Ceratopteris richardii</name>
    <name type="common">Triangle waterfern</name>
    <dbReference type="NCBI Taxonomy" id="49495"/>
    <lineage>
        <taxon>Eukaryota</taxon>
        <taxon>Viridiplantae</taxon>
        <taxon>Streptophyta</taxon>
        <taxon>Embryophyta</taxon>
        <taxon>Tracheophyta</taxon>
        <taxon>Polypodiopsida</taxon>
        <taxon>Polypodiidae</taxon>
        <taxon>Polypodiales</taxon>
        <taxon>Pteridineae</taxon>
        <taxon>Pteridaceae</taxon>
        <taxon>Parkerioideae</taxon>
        <taxon>Ceratopteris</taxon>
    </lineage>
</organism>
<dbReference type="PROSITE" id="PS51229">
    <property type="entry name" value="DCUN1"/>
    <property type="match status" value="1"/>
</dbReference>
<dbReference type="OrthoDB" id="286637at2759"/>
<dbReference type="InterPro" id="IPR005176">
    <property type="entry name" value="PONY_dom"/>
</dbReference>
<dbReference type="GO" id="GO:0045116">
    <property type="term" value="P:protein neddylation"/>
    <property type="evidence" value="ECO:0007669"/>
    <property type="project" value="TreeGrafter"/>
</dbReference>
<dbReference type="InterPro" id="IPR014764">
    <property type="entry name" value="DCN-prot"/>
</dbReference>
<dbReference type="OMA" id="CADSTCE"/>
<dbReference type="Proteomes" id="UP000825935">
    <property type="component" value="Chromosome 38"/>
</dbReference>
<dbReference type="GO" id="GO:0031624">
    <property type="term" value="F:ubiquitin conjugating enzyme binding"/>
    <property type="evidence" value="ECO:0007669"/>
    <property type="project" value="TreeGrafter"/>
</dbReference>